<accession>A0A2B4RYU9</accession>
<dbReference type="Pfam" id="PF10856">
    <property type="entry name" value="DUF2678"/>
    <property type="match status" value="1"/>
</dbReference>
<reference evidence="3" key="1">
    <citation type="journal article" date="2017" name="bioRxiv">
        <title>Comparative analysis of the genomes of Stylophora pistillata and Acropora digitifera provides evidence for extensive differences between species of corals.</title>
        <authorList>
            <person name="Voolstra C.R."/>
            <person name="Li Y."/>
            <person name="Liew Y.J."/>
            <person name="Baumgarten S."/>
            <person name="Zoccola D."/>
            <person name="Flot J.-F."/>
            <person name="Tambutte S."/>
            <person name="Allemand D."/>
            <person name="Aranda M."/>
        </authorList>
    </citation>
    <scope>NUCLEOTIDE SEQUENCE [LARGE SCALE GENOMIC DNA]</scope>
</reference>
<dbReference type="OrthoDB" id="17800at2759"/>
<feature type="transmembrane region" description="Helical" evidence="1">
    <location>
        <begin position="84"/>
        <end position="103"/>
    </location>
</feature>
<evidence type="ECO:0000256" key="1">
    <source>
        <dbReference type="SAM" id="Phobius"/>
    </source>
</evidence>
<dbReference type="PANTHER" id="PTHR28603">
    <property type="entry name" value="TRANSMEMBRANE PROTEIN 243"/>
    <property type="match status" value="1"/>
</dbReference>
<keyword evidence="1 2" id="KW-0812">Transmembrane</keyword>
<organism evidence="2 3">
    <name type="scientific">Stylophora pistillata</name>
    <name type="common">Smooth cauliflower coral</name>
    <dbReference type="NCBI Taxonomy" id="50429"/>
    <lineage>
        <taxon>Eukaryota</taxon>
        <taxon>Metazoa</taxon>
        <taxon>Cnidaria</taxon>
        <taxon>Anthozoa</taxon>
        <taxon>Hexacorallia</taxon>
        <taxon>Scleractinia</taxon>
        <taxon>Astrocoeniina</taxon>
        <taxon>Pocilloporidae</taxon>
        <taxon>Stylophora</taxon>
    </lineage>
</organism>
<proteinExistence type="predicted"/>
<evidence type="ECO:0000313" key="3">
    <source>
        <dbReference type="Proteomes" id="UP000225706"/>
    </source>
</evidence>
<gene>
    <name evidence="2" type="primary">TMEM243</name>
    <name evidence="2" type="ORF">AWC38_SpisGene14106</name>
</gene>
<comment type="caution">
    <text evidence="2">The sequence shown here is derived from an EMBL/GenBank/DDBJ whole genome shotgun (WGS) entry which is preliminary data.</text>
</comment>
<feature type="transmembrane region" description="Helical" evidence="1">
    <location>
        <begin position="52"/>
        <end position="72"/>
    </location>
</feature>
<sequence length="111" mass="12802">MYDGLDKPLFGEARPRDRCFNYVVGAVTVILVCETLISSLVFPAFPPKAINVFLASIISMICISELTLIYWYRQGDVDPKFRKLIYFNSFTTILLCICANVYFHKKFKEDD</sequence>
<dbReference type="AlphaFoldDB" id="A0A2B4RYU9"/>
<feature type="transmembrane region" description="Helical" evidence="1">
    <location>
        <begin position="20"/>
        <end position="45"/>
    </location>
</feature>
<name>A0A2B4RYU9_STYPI</name>
<keyword evidence="3" id="KW-1185">Reference proteome</keyword>
<dbReference type="EMBL" id="LSMT01000278">
    <property type="protein sequence ID" value="PFX21415.1"/>
    <property type="molecule type" value="Genomic_DNA"/>
</dbReference>
<dbReference type="Proteomes" id="UP000225706">
    <property type="component" value="Unassembled WGS sequence"/>
</dbReference>
<protein>
    <submittedName>
        <fullName evidence="2">Transmembrane protein 243</fullName>
    </submittedName>
</protein>
<dbReference type="InterPro" id="IPR022564">
    <property type="entry name" value="DUF2678"/>
</dbReference>
<keyword evidence="1" id="KW-0472">Membrane</keyword>
<dbReference type="PANTHER" id="PTHR28603:SF1">
    <property type="entry name" value="TRANSMEMBRANE PROTEIN 243"/>
    <property type="match status" value="1"/>
</dbReference>
<evidence type="ECO:0000313" key="2">
    <source>
        <dbReference type="EMBL" id="PFX21415.1"/>
    </source>
</evidence>
<keyword evidence="1" id="KW-1133">Transmembrane helix</keyword>